<accession>A0A6S6UJ65</accession>
<organism evidence="1">
    <name type="scientific">uncultured Aureispira sp</name>
    <dbReference type="NCBI Taxonomy" id="1331704"/>
    <lineage>
        <taxon>Bacteria</taxon>
        <taxon>Pseudomonadati</taxon>
        <taxon>Bacteroidota</taxon>
        <taxon>Saprospiria</taxon>
        <taxon>Saprospirales</taxon>
        <taxon>Saprospiraceae</taxon>
        <taxon>Aureispira</taxon>
        <taxon>environmental samples</taxon>
    </lineage>
</organism>
<dbReference type="EMBL" id="CACVAQ010000429">
    <property type="protein sequence ID" value="CAA6828450.1"/>
    <property type="molecule type" value="Genomic_DNA"/>
</dbReference>
<dbReference type="AlphaFoldDB" id="A0A6S6UJ65"/>
<proteinExistence type="predicted"/>
<evidence type="ECO:0000313" key="1">
    <source>
        <dbReference type="EMBL" id="CAA6828450.1"/>
    </source>
</evidence>
<sequence>AFTAFKRWIVRDNPSLLKEFQAYLV</sequence>
<gene>
    <name evidence="1" type="ORF">HELGO_WM55394</name>
</gene>
<feature type="non-terminal residue" evidence="1">
    <location>
        <position position="1"/>
    </location>
</feature>
<name>A0A6S6UJ65_9BACT</name>
<protein>
    <submittedName>
        <fullName evidence="1">Uncharacterized protein</fullName>
    </submittedName>
</protein>
<reference evidence="1" key="1">
    <citation type="submission" date="2020-01" db="EMBL/GenBank/DDBJ databases">
        <authorList>
            <person name="Meier V. D."/>
            <person name="Meier V D."/>
        </authorList>
    </citation>
    <scope>NUCLEOTIDE SEQUENCE</scope>
    <source>
        <strain evidence="1">HLG_WM_MAG_10</strain>
    </source>
</reference>